<name>A0A1Y1ZRE8_9PLEO</name>
<proteinExistence type="predicted"/>
<evidence type="ECO:0000313" key="3">
    <source>
        <dbReference type="Proteomes" id="UP000193144"/>
    </source>
</evidence>
<dbReference type="EMBL" id="MCFA01000048">
    <property type="protein sequence ID" value="ORY12774.1"/>
    <property type="molecule type" value="Genomic_DNA"/>
</dbReference>
<evidence type="ECO:0000313" key="2">
    <source>
        <dbReference type="EMBL" id="ORY12774.1"/>
    </source>
</evidence>
<feature type="region of interest" description="Disordered" evidence="1">
    <location>
        <begin position="88"/>
        <end position="118"/>
    </location>
</feature>
<accession>A0A1Y1ZRE8</accession>
<protein>
    <submittedName>
        <fullName evidence="2">Uncharacterized protein</fullName>
    </submittedName>
</protein>
<dbReference type="CDD" id="cd10170">
    <property type="entry name" value="ASKHA_NBD_HSP70"/>
    <property type="match status" value="1"/>
</dbReference>
<reference evidence="2 3" key="1">
    <citation type="submission" date="2016-07" db="EMBL/GenBank/DDBJ databases">
        <title>Pervasive Adenine N6-methylation of Active Genes in Fungi.</title>
        <authorList>
            <consortium name="DOE Joint Genome Institute"/>
            <person name="Mondo S.J."/>
            <person name="Dannebaum R.O."/>
            <person name="Kuo R.C."/>
            <person name="Labutti K."/>
            <person name="Haridas S."/>
            <person name="Kuo A."/>
            <person name="Salamov A."/>
            <person name="Ahrendt S.R."/>
            <person name="Lipzen A."/>
            <person name="Sullivan W."/>
            <person name="Andreopoulos W.B."/>
            <person name="Clum A."/>
            <person name="Lindquist E."/>
            <person name="Daum C."/>
            <person name="Ramamoorthy G.K."/>
            <person name="Gryganskyi A."/>
            <person name="Culley D."/>
            <person name="Magnuson J.K."/>
            <person name="James T.Y."/>
            <person name="O'Malley M.A."/>
            <person name="Stajich J.E."/>
            <person name="Spatafora J.W."/>
            <person name="Visel A."/>
            <person name="Grigoriev I.V."/>
        </authorList>
    </citation>
    <scope>NUCLEOTIDE SEQUENCE [LARGE SCALE GENOMIC DNA]</scope>
    <source>
        <strain evidence="2 3">CBS 115471</strain>
    </source>
</reference>
<feature type="compositionally biased region" description="Basic and acidic residues" evidence="1">
    <location>
        <begin position="101"/>
        <end position="118"/>
    </location>
</feature>
<comment type="caution">
    <text evidence="2">The sequence shown here is derived from an EMBL/GenBank/DDBJ whole genome shotgun (WGS) entry which is preliminary data.</text>
</comment>
<dbReference type="Gene3D" id="3.90.640.10">
    <property type="entry name" value="Actin, Chain A, domain 4"/>
    <property type="match status" value="1"/>
</dbReference>
<sequence>MRTKLQLEPSPVGDTLQIMQEPQARFPEADRDPVVIAATFLRKVRHHISSNLNEHYGEMLWRTMPIALVITFPAVRSDRAKDRAMNAIERAGSSKSGVPDVRPDDYDDRARGRSTVHDEDLHAGVQRKELSAGDGFMICDLGGGTIDLITYGILAMKPFSVREATVGSGRQCGATWVDCEFIKWFELKLGRENFIKVVGCLAKDRYCTLLKTQLGRILRDFVSSAKSGFSCTVEYFLQLPGALGQVADPARGIVDGDIRLSANDLKGRFQPSLAEACELIKNQVQEARQGEAPSNVKLIGPLNC</sequence>
<dbReference type="PANTHER" id="PTHR14187">
    <property type="entry name" value="ALPHA KINASE/ELONGATION FACTOR 2 KINASE"/>
    <property type="match status" value="1"/>
</dbReference>
<dbReference type="SUPFAM" id="SSF53067">
    <property type="entry name" value="Actin-like ATPase domain"/>
    <property type="match status" value="1"/>
</dbReference>
<dbReference type="STRING" id="1231657.A0A1Y1ZRE8"/>
<dbReference type="PANTHER" id="PTHR14187:SF82">
    <property type="entry name" value="FAMILY CHAPERONE, PUTATIVE (AFU_ORTHOLOGUE AFUA_7G08575)-RELATED"/>
    <property type="match status" value="1"/>
</dbReference>
<gene>
    <name evidence="2" type="ORF">BCR34DRAFT_289082</name>
</gene>
<dbReference type="AlphaFoldDB" id="A0A1Y1ZRE8"/>
<dbReference type="Proteomes" id="UP000193144">
    <property type="component" value="Unassembled WGS sequence"/>
</dbReference>
<evidence type="ECO:0000256" key="1">
    <source>
        <dbReference type="SAM" id="MobiDB-lite"/>
    </source>
</evidence>
<dbReference type="InterPro" id="IPR043129">
    <property type="entry name" value="ATPase_NBD"/>
</dbReference>
<keyword evidence="3" id="KW-1185">Reference proteome</keyword>
<dbReference type="OrthoDB" id="2963168at2759"/>
<organism evidence="2 3">
    <name type="scientific">Clohesyomyces aquaticus</name>
    <dbReference type="NCBI Taxonomy" id="1231657"/>
    <lineage>
        <taxon>Eukaryota</taxon>
        <taxon>Fungi</taxon>
        <taxon>Dikarya</taxon>
        <taxon>Ascomycota</taxon>
        <taxon>Pezizomycotina</taxon>
        <taxon>Dothideomycetes</taxon>
        <taxon>Pleosporomycetidae</taxon>
        <taxon>Pleosporales</taxon>
        <taxon>Lindgomycetaceae</taxon>
        <taxon>Clohesyomyces</taxon>
    </lineage>
</organism>
<dbReference type="Gene3D" id="3.30.420.40">
    <property type="match status" value="2"/>
</dbReference>